<dbReference type="Gene3D" id="3.80.10.10">
    <property type="entry name" value="Ribonuclease Inhibitor"/>
    <property type="match status" value="1"/>
</dbReference>
<dbReference type="Gene3D" id="3.40.50.300">
    <property type="entry name" value="P-loop containing nucleotide triphosphate hydrolases"/>
    <property type="match status" value="1"/>
</dbReference>
<dbReference type="Gene3D" id="1.10.8.430">
    <property type="entry name" value="Helical domain of apoptotic protease-activating factors"/>
    <property type="match status" value="1"/>
</dbReference>
<evidence type="ECO:0000259" key="8">
    <source>
        <dbReference type="Pfam" id="PF18052"/>
    </source>
</evidence>
<dbReference type="InterPro" id="IPR044974">
    <property type="entry name" value="Disease_R_plants"/>
</dbReference>
<comment type="similarity">
    <text evidence="1">Belongs to the disease resistance NB-LRR family.</text>
</comment>
<keyword evidence="2" id="KW-0433">Leucine-rich repeat</keyword>
<evidence type="ECO:0000256" key="5">
    <source>
        <dbReference type="ARBA" id="ARBA00022821"/>
    </source>
</evidence>
<dbReference type="Pfam" id="PF00931">
    <property type="entry name" value="NB-ARC"/>
    <property type="match status" value="1"/>
</dbReference>
<dbReference type="FunFam" id="3.40.50.300:FF:001091">
    <property type="entry name" value="Probable disease resistance protein At1g61300"/>
    <property type="match status" value="1"/>
</dbReference>
<feature type="domain" description="Disease resistance N-terminal" evidence="8">
    <location>
        <begin position="5"/>
        <end position="92"/>
    </location>
</feature>
<dbReference type="InterPro" id="IPR055414">
    <property type="entry name" value="LRR_R13L4/SHOC2-like"/>
</dbReference>
<dbReference type="Pfam" id="PF18052">
    <property type="entry name" value="Rx_N"/>
    <property type="match status" value="1"/>
</dbReference>
<evidence type="ECO:0000256" key="6">
    <source>
        <dbReference type="ARBA" id="ARBA00023054"/>
    </source>
</evidence>
<sequence>MVEPAISATVGRISELAVQETTFLCGVTSEAGFLKDELKRLQCFLQDAGTKRKSGSATAKLWVSQIRDATYEAENVLEVVDYMEKRNRLKKGFMGAISRYARLPSDLVTLHKVGNEIQRIRRKVNEIYESANRLNLIGSAAAEESLVEDDSLQHSGLVYPNSEDVTVVGFEDEQNEIETKLLASDNNLSVVSIVAMGGAGKTTLARKIYNSNKIKEHFHTIAWVTVSQKFKGADLLKDIMKQIFGGKYEGREIDQMQEYEVGKKIHDFLLDKRYLVVLDDVWTTDTWNQINRTIKVFPDVDNGSRVMLTTRKIDVANHIEIPRKVHNLKLLDAEKSWDLFISKALPSYNRSSIHNIGEFEELGRQIASKCNGLPLALSVLGGFLSKNLTIEAWKDTLSGWTMIENGRMMGEILARSYNDLPNHIKCCFLYLAVFPEDHLILVSDLINSWIAESFVPGSIKHKEQMARKYVTELAQRSLVQVTDTSKAHGWIESIRLHDILHDWCVGEARDAGFCDVIDKTTGHAVLSYRSSLQNYYEDNMFEAAPNLRTLIGFDLPSFSLPKLRYLRVLHVENSTVMNLSRAISGCIHLRCLRLIRCGRATLPSALGQLLYLQTIDLRYTDLESEVPKSIWAIPSLRHVYLAPVWRMGSSPPRNGPPKELQFLHIYAGGTDCFQGGMVAFWGQMTQLTTLHLDASNMPAPMIHILANMTYLVEASLGIFERLNKLPESQLFPQGLRRLHLWAVAIEEDPMPILEKLPCLVVLSLMGYSGSIMVCSVQGFPRLQELKLESFDCDQWRIEIGAMRSLSRLQLAWWPNMTKLPEGLLYLPSLKELSLANMPKISEDDVTWKNLHGKGCKVSTAAILAVVSK</sequence>
<dbReference type="Pfam" id="PF23598">
    <property type="entry name" value="LRR_14"/>
    <property type="match status" value="1"/>
</dbReference>
<evidence type="ECO:0000259" key="9">
    <source>
        <dbReference type="Pfam" id="PF23559"/>
    </source>
</evidence>
<keyword evidence="6" id="KW-0175">Coiled coil</keyword>
<reference evidence="11" key="1">
    <citation type="submission" date="2020-05" db="EMBL/GenBank/DDBJ databases">
        <title>WGS assembly of Panicum virgatum.</title>
        <authorList>
            <person name="Lovell J.T."/>
            <person name="Jenkins J."/>
            <person name="Shu S."/>
            <person name="Juenger T.E."/>
            <person name="Schmutz J."/>
        </authorList>
    </citation>
    <scope>NUCLEOTIDE SEQUENCE</scope>
    <source>
        <strain evidence="11">AP13</strain>
    </source>
</reference>
<keyword evidence="12" id="KW-1185">Reference proteome</keyword>
<dbReference type="InterPro" id="IPR027417">
    <property type="entry name" value="P-loop_NTPase"/>
</dbReference>
<gene>
    <name evidence="11" type="ORF">PVAP13_8KG266600</name>
</gene>
<feature type="domain" description="Disease resistance protein winged helix" evidence="9">
    <location>
        <begin position="433"/>
        <end position="502"/>
    </location>
</feature>
<dbReference type="PANTHER" id="PTHR23155">
    <property type="entry name" value="DISEASE RESISTANCE PROTEIN RP"/>
    <property type="match status" value="1"/>
</dbReference>
<dbReference type="InterPro" id="IPR002182">
    <property type="entry name" value="NB-ARC"/>
</dbReference>
<dbReference type="InterPro" id="IPR042197">
    <property type="entry name" value="Apaf_helical"/>
</dbReference>
<dbReference type="GO" id="GO:0009626">
    <property type="term" value="P:plant-type hypersensitive response"/>
    <property type="evidence" value="ECO:0007669"/>
    <property type="project" value="UniProtKB-ARBA"/>
</dbReference>
<dbReference type="PANTHER" id="PTHR23155:SF968">
    <property type="entry name" value="NB-ARC DOMAIN CONTAINING PROTEIN, EXPRESSED"/>
    <property type="match status" value="1"/>
</dbReference>
<comment type="caution">
    <text evidence="11">The sequence shown here is derived from an EMBL/GenBank/DDBJ whole genome shotgun (WGS) entry which is preliminary data.</text>
</comment>
<dbReference type="GO" id="GO:0002758">
    <property type="term" value="P:innate immune response-activating signaling pathway"/>
    <property type="evidence" value="ECO:0007669"/>
    <property type="project" value="UniProtKB-ARBA"/>
</dbReference>
<evidence type="ECO:0000259" key="7">
    <source>
        <dbReference type="Pfam" id="PF00931"/>
    </source>
</evidence>
<dbReference type="Gene3D" id="1.10.10.10">
    <property type="entry name" value="Winged helix-like DNA-binding domain superfamily/Winged helix DNA-binding domain"/>
    <property type="match status" value="1"/>
</dbReference>
<keyword evidence="4" id="KW-0547">Nucleotide-binding</keyword>
<evidence type="ECO:0000256" key="4">
    <source>
        <dbReference type="ARBA" id="ARBA00022741"/>
    </source>
</evidence>
<evidence type="ECO:0000256" key="2">
    <source>
        <dbReference type="ARBA" id="ARBA00022614"/>
    </source>
</evidence>
<evidence type="ECO:0000259" key="10">
    <source>
        <dbReference type="Pfam" id="PF23598"/>
    </source>
</evidence>
<dbReference type="CDD" id="cd14798">
    <property type="entry name" value="RX-CC_like"/>
    <property type="match status" value="1"/>
</dbReference>
<evidence type="ECO:0000256" key="3">
    <source>
        <dbReference type="ARBA" id="ARBA00022737"/>
    </source>
</evidence>
<dbReference type="InterPro" id="IPR058922">
    <property type="entry name" value="WHD_DRP"/>
</dbReference>
<evidence type="ECO:0000256" key="1">
    <source>
        <dbReference type="ARBA" id="ARBA00008894"/>
    </source>
</evidence>
<dbReference type="FunFam" id="1.10.10.10:FF:000322">
    <property type="entry name" value="Probable disease resistance protein At1g63360"/>
    <property type="match status" value="1"/>
</dbReference>
<dbReference type="Gene3D" id="1.20.5.4130">
    <property type="match status" value="1"/>
</dbReference>
<evidence type="ECO:0000313" key="11">
    <source>
        <dbReference type="EMBL" id="KAG2562783.1"/>
    </source>
</evidence>
<dbReference type="SUPFAM" id="SSF52540">
    <property type="entry name" value="P-loop containing nucleoside triphosphate hydrolases"/>
    <property type="match status" value="1"/>
</dbReference>
<dbReference type="Proteomes" id="UP000823388">
    <property type="component" value="Chromosome 8K"/>
</dbReference>
<proteinExistence type="inferred from homology"/>
<dbReference type="EMBL" id="CM029051">
    <property type="protein sequence ID" value="KAG2562783.1"/>
    <property type="molecule type" value="Genomic_DNA"/>
</dbReference>
<dbReference type="PRINTS" id="PR00364">
    <property type="entry name" value="DISEASERSIST"/>
</dbReference>
<dbReference type="Pfam" id="PF23559">
    <property type="entry name" value="WHD_DRP"/>
    <property type="match status" value="1"/>
</dbReference>
<dbReference type="SUPFAM" id="SSF52058">
    <property type="entry name" value="L domain-like"/>
    <property type="match status" value="1"/>
</dbReference>
<evidence type="ECO:0000313" key="12">
    <source>
        <dbReference type="Proteomes" id="UP000823388"/>
    </source>
</evidence>
<dbReference type="InterPro" id="IPR032675">
    <property type="entry name" value="LRR_dom_sf"/>
</dbReference>
<feature type="domain" description="NB-ARC" evidence="7">
    <location>
        <begin position="171"/>
        <end position="346"/>
    </location>
</feature>
<dbReference type="GO" id="GO:0042742">
    <property type="term" value="P:defense response to bacterium"/>
    <property type="evidence" value="ECO:0007669"/>
    <property type="project" value="UniProtKB-ARBA"/>
</dbReference>
<dbReference type="GO" id="GO:0043531">
    <property type="term" value="F:ADP binding"/>
    <property type="evidence" value="ECO:0007669"/>
    <property type="project" value="InterPro"/>
</dbReference>
<name>A0A8T0PLC4_PANVG</name>
<accession>A0A8T0PLC4</accession>
<feature type="domain" description="Disease resistance R13L4/SHOC-2-like LRR" evidence="10">
    <location>
        <begin position="559"/>
        <end position="743"/>
    </location>
</feature>
<keyword evidence="5" id="KW-0611">Plant defense</keyword>
<keyword evidence="3" id="KW-0677">Repeat</keyword>
<dbReference type="InterPro" id="IPR041118">
    <property type="entry name" value="Rx_N"/>
</dbReference>
<dbReference type="InterPro" id="IPR038005">
    <property type="entry name" value="RX-like_CC"/>
</dbReference>
<dbReference type="InterPro" id="IPR036388">
    <property type="entry name" value="WH-like_DNA-bd_sf"/>
</dbReference>
<organism evidence="11 12">
    <name type="scientific">Panicum virgatum</name>
    <name type="common">Blackwell switchgrass</name>
    <dbReference type="NCBI Taxonomy" id="38727"/>
    <lineage>
        <taxon>Eukaryota</taxon>
        <taxon>Viridiplantae</taxon>
        <taxon>Streptophyta</taxon>
        <taxon>Embryophyta</taxon>
        <taxon>Tracheophyta</taxon>
        <taxon>Spermatophyta</taxon>
        <taxon>Magnoliopsida</taxon>
        <taxon>Liliopsida</taxon>
        <taxon>Poales</taxon>
        <taxon>Poaceae</taxon>
        <taxon>PACMAD clade</taxon>
        <taxon>Panicoideae</taxon>
        <taxon>Panicodae</taxon>
        <taxon>Paniceae</taxon>
        <taxon>Panicinae</taxon>
        <taxon>Panicum</taxon>
        <taxon>Panicum sect. Hiantes</taxon>
    </lineage>
</organism>
<protein>
    <submittedName>
        <fullName evidence="11">Uncharacterized protein</fullName>
    </submittedName>
</protein>
<dbReference type="AlphaFoldDB" id="A0A8T0PLC4"/>